<dbReference type="EMBL" id="CAADRP010000890">
    <property type="protein sequence ID" value="VFU33148.1"/>
    <property type="molecule type" value="Genomic_DNA"/>
</dbReference>
<reference evidence="2" key="1">
    <citation type="submission" date="2019-03" db="EMBL/GenBank/DDBJ databases">
        <authorList>
            <person name="Mank J."/>
            <person name="Almeida P."/>
        </authorList>
    </citation>
    <scope>NUCLEOTIDE SEQUENCE</scope>
    <source>
        <strain evidence="2">78183</strain>
    </source>
</reference>
<accession>A0A6N2KY01</accession>
<name>A0A6N2KY01_SALVM</name>
<proteinExistence type="predicted"/>
<dbReference type="InterPro" id="IPR056744">
    <property type="entry name" value="TRM5/TYW2-like_N"/>
</dbReference>
<dbReference type="AlphaFoldDB" id="A0A6N2KY01"/>
<evidence type="ECO:0000259" key="1">
    <source>
        <dbReference type="Pfam" id="PF25133"/>
    </source>
</evidence>
<dbReference type="Gene3D" id="3.30.300.110">
    <property type="entry name" value="Met-10+ protein-like domains"/>
    <property type="match status" value="1"/>
</dbReference>
<dbReference type="Pfam" id="PF25133">
    <property type="entry name" value="TYW2_N_2"/>
    <property type="match status" value="1"/>
</dbReference>
<feature type="domain" description="TRM5/TYW2-like N-terminal" evidence="1">
    <location>
        <begin position="11"/>
        <end position="72"/>
    </location>
</feature>
<protein>
    <recommendedName>
        <fullName evidence="1">TRM5/TYW2-like N-terminal domain-containing protein</fullName>
    </recommendedName>
</protein>
<gene>
    <name evidence="2" type="ORF">SVIM_LOCUS149855</name>
</gene>
<evidence type="ECO:0000313" key="2">
    <source>
        <dbReference type="EMBL" id="VFU33148.1"/>
    </source>
</evidence>
<sequence>MNESIALLIKQKDLAETLLEELPNRWERLGDIVVLPATSFKDPIWDSISEELWPIVAKSLKAHRVARQLHPLEQGTALWRF</sequence>
<organism evidence="2">
    <name type="scientific">Salix viminalis</name>
    <name type="common">Common osier</name>
    <name type="synonym">Basket willow</name>
    <dbReference type="NCBI Taxonomy" id="40686"/>
    <lineage>
        <taxon>Eukaryota</taxon>
        <taxon>Viridiplantae</taxon>
        <taxon>Streptophyta</taxon>
        <taxon>Embryophyta</taxon>
        <taxon>Tracheophyta</taxon>
        <taxon>Spermatophyta</taxon>
        <taxon>Magnoliopsida</taxon>
        <taxon>eudicotyledons</taxon>
        <taxon>Gunneridae</taxon>
        <taxon>Pentapetalae</taxon>
        <taxon>rosids</taxon>
        <taxon>fabids</taxon>
        <taxon>Malpighiales</taxon>
        <taxon>Salicaceae</taxon>
        <taxon>Saliceae</taxon>
        <taxon>Salix</taxon>
    </lineage>
</organism>